<feature type="compositionally biased region" description="Pro residues" evidence="8">
    <location>
        <begin position="670"/>
        <end position="720"/>
    </location>
</feature>
<feature type="compositionally biased region" description="Polar residues" evidence="8">
    <location>
        <begin position="658"/>
        <end position="667"/>
    </location>
</feature>
<feature type="domain" description="Fibrinogen C-terminal" evidence="9">
    <location>
        <begin position="912"/>
        <end position="1135"/>
    </location>
</feature>
<sequence>MTGYYLTNSSDKSWNFSIFRKGMAAFTLLQTMLLVSIISTSLGERKAKGEVKLRGELTEDGKCVYNVLMQHQRGEITCQPSWKQLLSRARRDPGVQGQEGSHSGEVQDDPLNRKQTLEAADVLVLLRNLTECDSSTGDCSVDPLIHLQRLELRTRELQHENYVCKMNKTFAEWELELKNKELKVQTNELRGLLSSRENVIRELHDRMNVLRLKLQQQGISEETGGSLEQRGFGTDASEYQAITDILPQLQAQEHLLREYETAVNSVIQRTNEQAKIIENFQHDLRVMDYRVKALARNLTIAMHAQQEQQGDFRDSEKYSQLLRDMKVELEKNMGKYRDRVLSVQERLGKQERLVNQYYNGILEQVRSNQAQDDAIFKMKVELKEIKDRQNISTIEWQNRFNQLINRADLTMVYPQFRPQANIVEGPSEIPEQYLRRLIDLEDTVSVQSSYLNDNTKMVSEMRRSVDYLLLRFENVTRAFNLLRRRPPVTITTTTDGSAIDRSMVELLEEYEKRLGELEPRIVQYETKLGYQEEKIRRLEQENQMIRPYLERMSILEQRMIFLEEATGNGRKAPQDVVQPGGREVTHEFHARITSPSEGSSPYDYDNRVTVYEENQPEVGTGQNTVPTGYDPRYPDSNIVVPVEGIYIPVPGLPGDVGQQISPPQYTSEPETPPQYPTPVVPPQYPVPEVPPQYPEPEVPPQYPGPQVPPQYPEPVVPPQYPETVVPPQYPEPEIPPQYPEPEVPPPQYPEPEVPPPQYPEPEVPPPQYPEPVVPQYPEPEVPPQYPEPEVPPPQYPEPEVPQYPELEVPPPQYPEPEVPPPQYPEPEVPQYPEPEVPPPQYPEPEVPPPQYPEPDIPPPELPEPEREQPPPEYPEPENPIPQEKPDDVSTSLDSQEGIDEPVVLVVVTGGSDLCSGIPRDCAALYEQGEENSGIHTICPDGGSPFEVWCDMAGQDGPGWTVIQRRLDGSISFDRPWEEYRKGLGDLDTEYWLGNDNLHYLTSQQKYVLRITAAAWSGDLRYVDYREFAVADESKGYQVSYDRRVSNMEGDFIIKGAKFSTWDKDQDTHTYENCASKLGGGGWYTNCGITANVNGRYYTGGSYLSQTGFPDGLFWAAWEGPWYSMRLTVMKLRPVDFSG</sequence>
<evidence type="ECO:0000256" key="1">
    <source>
        <dbReference type="ARBA" id="ARBA00004613"/>
    </source>
</evidence>
<feature type="compositionally biased region" description="Pro residues" evidence="8">
    <location>
        <begin position="870"/>
        <end position="879"/>
    </location>
</feature>
<dbReference type="CDD" id="cd00087">
    <property type="entry name" value="FReD"/>
    <property type="match status" value="1"/>
</dbReference>
<dbReference type="InterPro" id="IPR036056">
    <property type="entry name" value="Fibrinogen-like_C"/>
</dbReference>
<accession>A0A6P4ZLF5</accession>
<gene>
    <name evidence="11" type="primary">LOC109479984</name>
</gene>
<evidence type="ECO:0000256" key="5">
    <source>
        <dbReference type="ARBA" id="ARBA00023157"/>
    </source>
</evidence>
<dbReference type="InterPro" id="IPR014716">
    <property type="entry name" value="Fibrinogen_a/b/g_C_1"/>
</dbReference>
<dbReference type="Gene3D" id="3.90.215.10">
    <property type="entry name" value="Gamma Fibrinogen, chain A, domain 1"/>
    <property type="match status" value="1"/>
</dbReference>
<evidence type="ECO:0000256" key="7">
    <source>
        <dbReference type="SAM" id="Coils"/>
    </source>
</evidence>
<comment type="subcellular location">
    <subcellularLocation>
        <location evidence="1">Secreted</location>
    </subcellularLocation>
</comment>
<dbReference type="GO" id="GO:0005576">
    <property type="term" value="C:extracellular region"/>
    <property type="evidence" value="ECO:0007669"/>
    <property type="project" value="UniProtKB-SubCell"/>
</dbReference>
<evidence type="ECO:0000256" key="8">
    <source>
        <dbReference type="SAM" id="MobiDB-lite"/>
    </source>
</evidence>
<proteinExistence type="predicted"/>
<evidence type="ECO:0000313" key="10">
    <source>
        <dbReference type="Proteomes" id="UP000515135"/>
    </source>
</evidence>
<feature type="coiled-coil region" evidence="7">
    <location>
        <begin position="507"/>
        <end position="541"/>
    </location>
</feature>
<keyword evidence="5" id="KW-1015">Disulfide bond</keyword>
<feature type="region of interest" description="Disordered" evidence="8">
    <location>
        <begin position="653"/>
        <end position="897"/>
    </location>
</feature>
<dbReference type="AlphaFoldDB" id="A0A6P4ZLF5"/>
<keyword evidence="6" id="KW-0325">Glycoprotein</keyword>
<evidence type="ECO:0000256" key="3">
    <source>
        <dbReference type="ARBA" id="ARBA00022729"/>
    </source>
</evidence>
<dbReference type="KEGG" id="bbel:109479984"/>
<keyword evidence="10" id="KW-1185">Reference proteome</keyword>
<evidence type="ECO:0000256" key="4">
    <source>
        <dbReference type="ARBA" id="ARBA00023054"/>
    </source>
</evidence>
<dbReference type="GeneID" id="109479984"/>
<keyword evidence="2" id="KW-0964">Secreted</keyword>
<keyword evidence="3" id="KW-0732">Signal</keyword>
<evidence type="ECO:0000313" key="11">
    <source>
        <dbReference type="RefSeq" id="XP_019637623.1"/>
    </source>
</evidence>
<dbReference type="InterPro" id="IPR002181">
    <property type="entry name" value="Fibrinogen_a/b/g_C_dom"/>
</dbReference>
<evidence type="ECO:0000256" key="6">
    <source>
        <dbReference type="ARBA" id="ARBA00023180"/>
    </source>
</evidence>
<organism evidence="10 11">
    <name type="scientific">Branchiostoma belcheri</name>
    <name type="common">Amphioxus</name>
    <dbReference type="NCBI Taxonomy" id="7741"/>
    <lineage>
        <taxon>Eukaryota</taxon>
        <taxon>Metazoa</taxon>
        <taxon>Chordata</taxon>
        <taxon>Cephalochordata</taxon>
        <taxon>Leptocardii</taxon>
        <taxon>Amphioxiformes</taxon>
        <taxon>Branchiostomatidae</taxon>
        <taxon>Branchiostoma</taxon>
    </lineage>
</organism>
<dbReference type="InterPro" id="IPR037579">
    <property type="entry name" value="FIB_ANG-like"/>
</dbReference>
<dbReference type="PROSITE" id="PS51406">
    <property type="entry name" value="FIBRINOGEN_C_2"/>
    <property type="match status" value="1"/>
</dbReference>
<evidence type="ECO:0000256" key="2">
    <source>
        <dbReference type="ARBA" id="ARBA00022525"/>
    </source>
</evidence>
<name>A0A6P4ZLF5_BRABE</name>
<dbReference type="Pfam" id="PF00147">
    <property type="entry name" value="Fibrinogen_C"/>
    <property type="match status" value="1"/>
</dbReference>
<dbReference type="SUPFAM" id="SSF56496">
    <property type="entry name" value="Fibrinogen C-terminal domain-like"/>
    <property type="match status" value="1"/>
</dbReference>
<dbReference type="PANTHER" id="PTHR47221:SF6">
    <property type="entry name" value="FIBRINOGEN ALPHA CHAIN"/>
    <property type="match status" value="1"/>
</dbReference>
<dbReference type="SMART" id="SM00186">
    <property type="entry name" value="FBG"/>
    <property type="match status" value="1"/>
</dbReference>
<evidence type="ECO:0000259" key="9">
    <source>
        <dbReference type="PROSITE" id="PS51406"/>
    </source>
</evidence>
<dbReference type="RefSeq" id="XP_019637623.1">
    <property type="nucleotide sequence ID" value="XM_019782064.1"/>
</dbReference>
<dbReference type="PANTHER" id="PTHR47221">
    <property type="entry name" value="FIBRINOGEN ALPHA CHAIN"/>
    <property type="match status" value="1"/>
</dbReference>
<reference evidence="11" key="1">
    <citation type="submission" date="2025-08" db="UniProtKB">
        <authorList>
            <consortium name="RefSeq"/>
        </authorList>
    </citation>
    <scope>IDENTIFICATION</scope>
    <source>
        <tissue evidence="11">Gonad</tissue>
    </source>
</reference>
<keyword evidence="4 7" id="KW-0175">Coiled coil</keyword>
<feature type="compositionally biased region" description="Pro residues" evidence="8">
    <location>
        <begin position="727"/>
        <end position="861"/>
    </location>
</feature>
<protein>
    <submittedName>
        <fullName evidence="11">Titin-like</fullName>
    </submittedName>
</protein>
<dbReference type="OrthoDB" id="10035889at2759"/>
<feature type="region of interest" description="Disordered" evidence="8">
    <location>
        <begin position="89"/>
        <end position="111"/>
    </location>
</feature>
<dbReference type="Proteomes" id="UP000515135">
    <property type="component" value="Unplaced"/>
</dbReference>